<name>A0ABU4YU22_9HYPH</name>
<protein>
    <submittedName>
        <fullName evidence="2">Uncharacterized protein</fullName>
    </submittedName>
</protein>
<proteinExistence type="predicted"/>
<feature type="region of interest" description="Disordered" evidence="1">
    <location>
        <begin position="1"/>
        <end position="21"/>
    </location>
</feature>
<reference evidence="2 3" key="1">
    <citation type="submission" date="2023-08" db="EMBL/GenBank/DDBJ databases">
        <title>Implementing the SeqCode for naming new Mesorhizobium species isolated from Vachellia karroo root nodules.</title>
        <authorList>
            <person name="Van Lill M."/>
        </authorList>
    </citation>
    <scope>NUCLEOTIDE SEQUENCE [LARGE SCALE GENOMIC DNA]</scope>
    <source>
        <strain evidence="2 3">VK22B</strain>
    </source>
</reference>
<evidence type="ECO:0000313" key="3">
    <source>
        <dbReference type="Proteomes" id="UP001271249"/>
    </source>
</evidence>
<keyword evidence="3" id="KW-1185">Reference proteome</keyword>
<organism evidence="2 3">
    <name type="scientific">Mesorhizobium captivum</name>
    <dbReference type="NCBI Taxonomy" id="3072319"/>
    <lineage>
        <taxon>Bacteria</taxon>
        <taxon>Pseudomonadati</taxon>
        <taxon>Pseudomonadota</taxon>
        <taxon>Alphaproteobacteria</taxon>
        <taxon>Hyphomicrobiales</taxon>
        <taxon>Phyllobacteriaceae</taxon>
        <taxon>Mesorhizobium</taxon>
    </lineage>
</organism>
<accession>A0ABU4YU22</accession>
<comment type="caution">
    <text evidence="2">The sequence shown here is derived from an EMBL/GenBank/DDBJ whole genome shotgun (WGS) entry which is preliminary data.</text>
</comment>
<gene>
    <name evidence="2" type="ORF">RFN29_02565</name>
</gene>
<dbReference type="EMBL" id="JAVIJC010000002">
    <property type="protein sequence ID" value="MDX8490452.1"/>
    <property type="molecule type" value="Genomic_DNA"/>
</dbReference>
<evidence type="ECO:0000313" key="2">
    <source>
        <dbReference type="EMBL" id="MDX8490452.1"/>
    </source>
</evidence>
<dbReference type="Proteomes" id="UP001271249">
    <property type="component" value="Unassembled WGS sequence"/>
</dbReference>
<sequence>MSTGIGHLSAPGPEAPPSAFGDTVVRCADFADRHFPRVAA</sequence>
<dbReference type="RefSeq" id="WP_320224591.1">
    <property type="nucleotide sequence ID" value="NZ_JAVIJB010000003.1"/>
</dbReference>
<evidence type="ECO:0000256" key="1">
    <source>
        <dbReference type="SAM" id="MobiDB-lite"/>
    </source>
</evidence>